<evidence type="ECO:0000256" key="1">
    <source>
        <dbReference type="SAM" id="SignalP"/>
    </source>
</evidence>
<sequence>MVTFSPQMTALSAWLFLALLVTVCTSVRGLNPQTTEQLRKDQLRNELGASLGTCTSSYSVTVG</sequence>
<feature type="chain" id="PRO_5039301217" description="Protein kish" evidence="1">
    <location>
        <begin position="30"/>
        <end position="63"/>
    </location>
</feature>
<keyword evidence="1" id="KW-0732">Signal</keyword>
<evidence type="ECO:0000313" key="2">
    <source>
        <dbReference type="EMBL" id="KAH3735484.1"/>
    </source>
</evidence>
<organism evidence="2 3">
    <name type="scientific">Dreissena polymorpha</name>
    <name type="common">Zebra mussel</name>
    <name type="synonym">Mytilus polymorpha</name>
    <dbReference type="NCBI Taxonomy" id="45954"/>
    <lineage>
        <taxon>Eukaryota</taxon>
        <taxon>Metazoa</taxon>
        <taxon>Spiralia</taxon>
        <taxon>Lophotrochozoa</taxon>
        <taxon>Mollusca</taxon>
        <taxon>Bivalvia</taxon>
        <taxon>Autobranchia</taxon>
        <taxon>Heteroconchia</taxon>
        <taxon>Euheterodonta</taxon>
        <taxon>Imparidentia</taxon>
        <taxon>Neoheterodontei</taxon>
        <taxon>Myida</taxon>
        <taxon>Dreissenoidea</taxon>
        <taxon>Dreissenidae</taxon>
        <taxon>Dreissena</taxon>
    </lineage>
</organism>
<reference evidence="2" key="2">
    <citation type="submission" date="2020-11" db="EMBL/GenBank/DDBJ databases">
        <authorList>
            <person name="McCartney M.A."/>
            <person name="Auch B."/>
            <person name="Kono T."/>
            <person name="Mallez S."/>
            <person name="Becker A."/>
            <person name="Gohl D.M."/>
            <person name="Silverstein K.A.T."/>
            <person name="Koren S."/>
            <person name="Bechman K.B."/>
            <person name="Herman A."/>
            <person name="Abrahante J.E."/>
            <person name="Garbe J."/>
        </authorList>
    </citation>
    <scope>NUCLEOTIDE SEQUENCE</scope>
    <source>
        <strain evidence="2">Duluth1</strain>
        <tissue evidence="2">Whole animal</tissue>
    </source>
</reference>
<feature type="signal peptide" evidence="1">
    <location>
        <begin position="1"/>
        <end position="29"/>
    </location>
</feature>
<name>A0A9D4D0C5_DREPO</name>
<dbReference type="AlphaFoldDB" id="A0A9D4D0C5"/>
<evidence type="ECO:0008006" key="4">
    <source>
        <dbReference type="Google" id="ProtNLM"/>
    </source>
</evidence>
<dbReference type="Proteomes" id="UP000828390">
    <property type="component" value="Unassembled WGS sequence"/>
</dbReference>
<proteinExistence type="predicted"/>
<dbReference type="EMBL" id="JAIWYP010000011">
    <property type="protein sequence ID" value="KAH3735484.1"/>
    <property type="molecule type" value="Genomic_DNA"/>
</dbReference>
<accession>A0A9D4D0C5</accession>
<comment type="caution">
    <text evidence="2">The sequence shown here is derived from an EMBL/GenBank/DDBJ whole genome shotgun (WGS) entry which is preliminary data.</text>
</comment>
<protein>
    <recommendedName>
        <fullName evidence="4">Protein kish</fullName>
    </recommendedName>
</protein>
<gene>
    <name evidence="2" type="ORF">DPMN_042016</name>
</gene>
<reference evidence="2" key="1">
    <citation type="journal article" date="2019" name="bioRxiv">
        <title>The Genome of the Zebra Mussel, Dreissena polymorpha: A Resource for Invasive Species Research.</title>
        <authorList>
            <person name="McCartney M.A."/>
            <person name="Auch B."/>
            <person name="Kono T."/>
            <person name="Mallez S."/>
            <person name="Zhang Y."/>
            <person name="Obille A."/>
            <person name="Becker A."/>
            <person name="Abrahante J.E."/>
            <person name="Garbe J."/>
            <person name="Badalamenti J.P."/>
            <person name="Herman A."/>
            <person name="Mangelson H."/>
            <person name="Liachko I."/>
            <person name="Sullivan S."/>
            <person name="Sone E.D."/>
            <person name="Koren S."/>
            <person name="Silverstein K.A.T."/>
            <person name="Beckman K.B."/>
            <person name="Gohl D.M."/>
        </authorList>
    </citation>
    <scope>NUCLEOTIDE SEQUENCE</scope>
    <source>
        <strain evidence="2">Duluth1</strain>
        <tissue evidence="2">Whole animal</tissue>
    </source>
</reference>
<evidence type="ECO:0000313" key="3">
    <source>
        <dbReference type="Proteomes" id="UP000828390"/>
    </source>
</evidence>
<keyword evidence="3" id="KW-1185">Reference proteome</keyword>